<feature type="domain" description="CHORD" evidence="6">
    <location>
        <begin position="4"/>
        <end position="63"/>
    </location>
</feature>
<organism evidence="7 8">
    <name type="scientific">Podila minutissima</name>
    <dbReference type="NCBI Taxonomy" id="64525"/>
    <lineage>
        <taxon>Eukaryota</taxon>
        <taxon>Fungi</taxon>
        <taxon>Fungi incertae sedis</taxon>
        <taxon>Mucoromycota</taxon>
        <taxon>Mortierellomycotina</taxon>
        <taxon>Mortierellomycetes</taxon>
        <taxon>Mortierellales</taxon>
        <taxon>Mortierellaceae</taxon>
        <taxon>Podila</taxon>
    </lineage>
</organism>
<feature type="domain" description="CS" evidence="5">
    <location>
        <begin position="217"/>
        <end position="306"/>
    </location>
</feature>
<accession>A0A9P5SL53</accession>
<keyword evidence="2" id="KW-0677">Repeat</keyword>
<feature type="region of interest" description="Disordered" evidence="4">
    <location>
        <begin position="66"/>
        <end position="110"/>
    </location>
</feature>
<dbReference type="Pfam" id="PF04968">
    <property type="entry name" value="CHORD"/>
    <property type="match status" value="2"/>
</dbReference>
<dbReference type="CDD" id="cd06466">
    <property type="entry name" value="p23_CS_SGT1_like"/>
    <property type="match status" value="1"/>
</dbReference>
<evidence type="ECO:0008006" key="9">
    <source>
        <dbReference type="Google" id="ProtNLM"/>
    </source>
</evidence>
<proteinExistence type="predicted"/>
<dbReference type="Gene3D" id="4.10.1130.20">
    <property type="match status" value="2"/>
</dbReference>
<dbReference type="InterPro" id="IPR039790">
    <property type="entry name" value="CHRD1"/>
</dbReference>
<dbReference type="GO" id="GO:0046872">
    <property type="term" value="F:metal ion binding"/>
    <property type="evidence" value="ECO:0007669"/>
    <property type="project" value="UniProtKB-KW"/>
</dbReference>
<comment type="caution">
    <text evidence="7">The sequence shown here is derived from an EMBL/GenBank/DDBJ whole genome shotgun (WGS) entry which is preliminary data.</text>
</comment>
<keyword evidence="3" id="KW-0862">Zinc</keyword>
<dbReference type="InterPro" id="IPR007052">
    <property type="entry name" value="CS_dom"/>
</dbReference>
<evidence type="ECO:0000313" key="7">
    <source>
        <dbReference type="EMBL" id="KAF9330254.1"/>
    </source>
</evidence>
<dbReference type="AlphaFoldDB" id="A0A9P5SL53"/>
<gene>
    <name evidence="7" type="ORF">BG006_006801</name>
</gene>
<evidence type="ECO:0000313" key="8">
    <source>
        <dbReference type="Proteomes" id="UP000696485"/>
    </source>
</evidence>
<keyword evidence="1" id="KW-0479">Metal-binding</keyword>
<dbReference type="PANTHER" id="PTHR46983">
    <property type="entry name" value="CYSTEINE AND HISTIDINE-RICH DOMAIN-CONTAINING PROTEIN 1"/>
    <property type="match status" value="1"/>
</dbReference>
<dbReference type="EMBL" id="JAAAUY010000411">
    <property type="protein sequence ID" value="KAF9330254.1"/>
    <property type="molecule type" value="Genomic_DNA"/>
</dbReference>
<dbReference type="PANTHER" id="PTHR46983:SF3">
    <property type="entry name" value="CHPADIPLOID STATE MAINTENANCE PROTEIN CHPA"/>
    <property type="match status" value="1"/>
</dbReference>
<sequence length="343" mass="37190">MPVCTHRGCEKSYDEATNTDTACTFHPQGPIFHEGLKGWSCCSKRVISFDQFLAIPGCSIGRHTDAPREEFAPAPSEDKVEAPAPAPKKVESNGTEVYGAPAPAPVAAPKPATPVSAPVPAASVVEEEDDLSVSVPAGKTCKRLGCGQSYVSEAASRGDHVTCQYHAGTPVFHEGSKGWSCCPRKVLEFDEFLKLKGCRTTNQHLFVGAKKEQVEELVHCRHDWYQTQTHINLSIFAKKVDAKTAVVEFKEREVNIDLRMPDGKRFKLELPLFQPIEPVGSSFEVLGTKVEITMKKANGISWATLEPSEGAKCWTTFGTTGGAGTVGSKVMHLATDSPLYAEK</sequence>
<feature type="compositionally biased region" description="Basic and acidic residues" evidence="4">
    <location>
        <begin position="66"/>
        <end position="81"/>
    </location>
</feature>
<dbReference type="PROSITE" id="PS51401">
    <property type="entry name" value="CHORD"/>
    <property type="match status" value="2"/>
</dbReference>
<evidence type="ECO:0000256" key="2">
    <source>
        <dbReference type="ARBA" id="ARBA00022737"/>
    </source>
</evidence>
<evidence type="ECO:0000256" key="4">
    <source>
        <dbReference type="SAM" id="MobiDB-lite"/>
    </source>
</evidence>
<keyword evidence="8" id="KW-1185">Reference proteome</keyword>
<evidence type="ECO:0000259" key="5">
    <source>
        <dbReference type="PROSITE" id="PS51203"/>
    </source>
</evidence>
<dbReference type="InterPro" id="IPR008978">
    <property type="entry name" value="HSP20-like_chaperone"/>
</dbReference>
<dbReference type="Proteomes" id="UP000696485">
    <property type="component" value="Unassembled WGS sequence"/>
</dbReference>
<dbReference type="InterPro" id="IPR007051">
    <property type="entry name" value="CHORD_dom"/>
</dbReference>
<dbReference type="Gene3D" id="2.60.40.790">
    <property type="match status" value="1"/>
</dbReference>
<evidence type="ECO:0000256" key="3">
    <source>
        <dbReference type="ARBA" id="ARBA00022833"/>
    </source>
</evidence>
<dbReference type="PROSITE" id="PS51203">
    <property type="entry name" value="CS"/>
    <property type="match status" value="1"/>
</dbReference>
<dbReference type="Pfam" id="PF04969">
    <property type="entry name" value="CS"/>
    <property type="match status" value="1"/>
</dbReference>
<evidence type="ECO:0000259" key="6">
    <source>
        <dbReference type="PROSITE" id="PS51401"/>
    </source>
</evidence>
<feature type="domain" description="CHORD" evidence="6">
    <location>
        <begin position="141"/>
        <end position="204"/>
    </location>
</feature>
<reference evidence="7" key="1">
    <citation type="journal article" date="2020" name="Fungal Divers.">
        <title>Resolving the Mortierellaceae phylogeny through synthesis of multi-gene phylogenetics and phylogenomics.</title>
        <authorList>
            <person name="Vandepol N."/>
            <person name="Liber J."/>
            <person name="Desiro A."/>
            <person name="Na H."/>
            <person name="Kennedy M."/>
            <person name="Barry K."/>
            <person name="Grigoriev I.V."/>
            <person name="Miller A.N."/>
            <person name="O'Donnell K."/>
            <person name="Stajich J.E."/>
            <person name="Bonito G."/>
        </authorList>
    </citation>
    <scope>NUCLEOTIDE SEQUENCE</scope>
    <source>
        <strain evidence="7">NVP1</strain>
    </source>
</reference>
<name>A0A9P5SL53_9FUNG</name>
<protein>
    <recommendedName>
        <fullName evidence="9">Chord-domain-containing protein</fullName>
    </recommendedName>
</protein>
<evidence type="ECO:0000256" key="1">
    <source>
        <dbReference type="ARBA" id="ARBA00022723"/>
    </source>
</evidence>
<dbReference type="SUPFAM" id="SSF49764">
    <property type="entry name" value="HSP20-like chaperones"/>
    <property type="match status" value="1"/>
</dbReference>